<organism evidence="1 2">
    <name type="scientific">Paenibacillus polymyxa</name>
    <name type="common">Bacillus polymyxa</name>
    <dbReference type="NCBI Taxonomy" id="1406"/>
    <lineage>
        <taxon>Bacteria</taxon>
        <taxon>Bacillati</taxon>
        <taxon>Bacillota</taxon>
        <taxon>Bacilli</taxon>
        <taxon>Bacillales</taxon>
        <taxon>Paenibacillaceae</taxon>
        <taxon>Paenibacillus</taxon>
    </lineage>
</organism>
<protein>
    <submittedName>
        <fullName evidence="1">Uncharacterized protein</fullName>
    </submittedName>
</protein>
<dbReference type="RefSeq" id="WP_019686655.1">
    <property type="nucleotide sequence ID" value="NZ_CP036496.1"/>
</dbReference>
<name>A0A378XWQ8_PAEPO</name>
<dbReference type="Proteomes" id="UP000254400">
    <property type="component" value="Unassembled WGS sequence"/>
</dbReference>
<dbReference type="GeneID" id="93350344"/>
<evidence type="ECO:0000313" key="1">
    <source>
        <dbReference type="EMBL" id="SUA68194.1"/>
    </source>
</evidence>
<gene>
    <name evidence="1" type="ORF">NCTC10343_01557</name>
</gene>
<accession>A0A378XWQ8</accession>
<dbReference type="AlphaFoldDB" id="A0A378XWQ8"/>
<sequence length="135" mass="14851">MQNRIELSRLVQGGVQEKFNKEWDRVMRNIDDPNTSATAARSITITVNLKPDAKRKKINTNVTTKSTIAPDNPLETTFIMGTDNAGNVVAQELLFGDEDQTFFDNEGTVRTGTGETIDQDTGEIKSGTGNVVVFK</sequence>
<reference evidence="1 2" key="1">
    <citation type="submission" date="2018-06" db="EMBL/GenBank/DDBJ databases">
        <authorList>
            <consortium name="Pathogen Informatics"/>
            <person name="Doyle S."/>
        </authorList>
    </citation>
    <scope>NUCLEOTIDE SEQUENCE [LARGE SCALE GENOMIC DNA]</scope>
    <source>
        <strain evidence="1 2">NCTC10343</strain>
    </source>
</reference>
<proteinExistence type="predicted"/>
<dbReference type="EMBL" id="UGSC01000001">
    <property type="protein sequence ID" value="SUA68194.1"/>
    <property type="molecule type" value="Genomic_DNA"/>
</dbReference>
<evidence type="ECO:0000313" key="2">
    <source>
        <dbReference type="Proteomes" id="UP000254400"/>
    </source>
</evidence>